<dbReference type="PANTHER" id="PTHR42681:SF1">
    <property type="entry name" value="MALONYL-COA-ACYL CARRIER PROTEIN TRANSACYLASE, MITOCHONDRIAL"/>
    <property type="match status" value="1"/>
</dbReference>
<dbReference type="SUPFAM" id="SSF52151">
    <property type="entry name" value="FabD/lysophospholipase-like"/>
    <property type="match status" value="1"/>
</dbReference>
<keyword evidence="8" id="KW-1185">Reference proteome</keyword>
<gene>
    <name evidence="7" type="ORF">E5225_07050</name>
</gene>
<reference evidence="7 8" key="1">
    <citation type="submission" date="2019-04" db="EMBL/GenBank/DDBJ databases">
        <title>Isolation and identification of Cellulomonas shaoxiangyii sp. Nov. isolated from feces of the Tibetan antelopes (Pantholops hodgsonii) in the Qinghai-Tibet plateau of China.</title>
        <authorList>
            <person name="Tian Z."/>
        </authorList>
    </citation>
    <scope>NUCLEOTIDE SEQUENCE [LARGE SCALE GENOMIC DNA]</scope>
    <source>
        <strain evidence="7 8">Z28</strain>
    </source>
</reference>
<evidence type="ECO:0000259" key="6">
    <source>
        <dbReference type="SMART" id="SM00827"/>
    </source>
</evidence>
<evidence type="ECO:0000313" key="8">
    <source>
        <dbReference type="Proteomes" id="UP000296469"/>
    </source>
</evidence>
<dbReference type="EC" id="2.3.1.39" evidence="1"/>
<dbReference type="GO" id="GO:0004314">
    <property type="term" value="F:[acyl-carrier-protein] S-malonyltransferase activity"/>
    <property type="evidence" value="ECO:0007669"/>
    <property type="project" value="UniProtKB-EC"/>
</dbReference>
<evidence type="ECO:0000256" key="5">
    <source>
        <dbReference type="SAM" id="MobiDB-lite"/>
    </source>
</evidence>
<dbReference type="OrthoDB" id="3248271at2"/>
<dbReference type="Pfam" id="PF00698">
    <property type="entry name" value="Acyl_transf_1"/>
    <property type="match status" value="1"/>
</dbReference>
<dbReference type="RefSeq" id="WP_135973070.1">
    <property type="nucleotide sequence ID" value="NZ_CP039291.1"/>
</dbReference>
<evidence type="ECO:0000256" key="4">
    <source>
        <dbReference type="ARBA" id="ARBA00048462"/>
    </source>
</evidence>
<evidence type="ECO:0000256" key="1">
    <source>
        <dbReference type="ARBA" id="ARBA00013258"/>
    </source>
</evidence>
<name>A0A4P7SII6_9CELL</name>
<dbReference type="SUPFAM" id="SSF55048">
    <property type="entry name" value="Probable ACP-binding domain of malonyl-CoA ACP transacylase"/>
    <property type="match status" value="1"/>
</dbReference>
<dbReference type="GO" id="GO:0005829">
    <property type="term" value="C:cytosol"/>
    <property type="evidence" value="ECO:0007669"/>
    <property type="project" value="TreeGrafter"/>
</dbReference>
<dbReference type="EMBL" id="CP039291">
    <property type="protein sequence ID" value="QCB93347.1"/>
    <property type="molecule type" value="Genomic_DNA"/>
</dbReference>
<organism evidence="7 8">
    <name type="scientific">Cellulomonas shaoxiangyii</name>
    <dbReference type="NCBI Taxonomy" id="2566013"/>
    <lineage>
        <taxon>Bacteria</taxon>
        <taxon>Bacillati</taxon>
        <taxon>Actinomycetota</taxon>
        <taxon>Actinomycetes</taxon>
        <taxon>Micrococcales</taxon>
        <taxon>Cellulomonadaceae</taxon>
        <taxon>Cellulomonas</taxon>
    </lineage>
</organism>
<keyword evidence="2 7" id="KW-0808">Transferase</keyword>
<dbReference type="InterPro" id="IPR016035">
    <property type="entry name" value="Acyl_Trfase/lysoPLipase"/>
</dbReference>
<comment type="catalytic activity">
    <reaction evidence="4">
        <text>holo-[ACP] + malonyl-CoA = malonyl-[ACP] + CoA</text>
        <dbReference type="Rhea" id="RHEA:41792"/>
        <dbReference type="Rhea" id="RHEA-COMP:9623"/>
        <dbReference type="Rhea" id="RHEA-COMP:9685"/>
        <dbReference type="ChEBI" id="CHEBI:57287"/>
        <dbReference type="ChEBI" id="CHEBI:57384"/>
        <dbReference type="ChEBI" id="CHEBI:64479"/>
        <dbReference type="ChEBI" id="CHEBI:78449"/>
        <dbReference type="EC" id="2.3.1.39"/>
    </reaction>
</comment>
<protein>
    <recommendedName>
        <fullName evidence="1">[acyl-carrier-protein] S-malonyltransferase</fullName>
        <ecNumber evidence="1">2.3.1.39</ecNumber>
    </recommendedName>
</protein>
<dbReference type="GO" id="GO:0006633">
    <property type="term" value="P:fatty acid biosynthetic process"/>
    <property type="evidence" value="ECO:0007669"/>
    <property type="project" value="TreeGrafter"/>
</dbReference>
<keyword evidence="3" id="KW-0012">Acyltransferase</keyword>
<dbReference type="Gene3D" id="3.40.366.10">
    <property type="entry name" value="Malonyl-Coenzyme A Acyl Carrier Protein, domain 2"/>
    <property type="match status" value="1"/>
</dbReference>
<dbReference type="InterPro" id="IPR014043">
    <property type="entry name" value="Acyl_transferase_dom"/>
</dbReference>
<feature type="compositionally biased region" description="Polar residues" evidence="5">
    <location>
        <begin position="319"/>
        <end position="330"/>
    </location>
</feature>
<evidence type="ECO:0000313" key="7">
    <source>
        <dbReference type="EMBL" id="QCB93347.1"/>
    </source>
</evidence>
<evidence type="ECO:0000256" key="2">
    <source>
        <dbReference type="ARBA" id="ARBA00022679"/>
    </source>
</evidence>
<evidence type="ECO:0000256" key="3">
    <source>
        <dbReference type="ARBA" id="ARBA00023315"/>
    </source>
</evidence>
<proteinExistence type="predicted"/>
<dbReference type="InterPro" id="IPR001227">
    <property type="entry name" value="Ac_transferase_dom_sf"/>
</dbReference>
<dbReference type="SMART" id="SM00827">
    <property type="entry name" value="PKS_AT"/>
    <property type="match status" value="1"/>
</dbReference>
<dbReference type="InterPro" id="IPR016036">
    <property type="entry name" value="Malonyl_transacylase_ACP-bd"/>
</dbReference>
<dbReference type="Proteomes" id="UP000296469">
    <property type="component" value="Chromosome"/>
</dbReference>
<feature type="domain" description="Malonyl-CoA:ACP transacylase (MAT)" evidence="6">
    <location>
        <begin position="5"/>
        <end position="313"/>
    </location>
</feature>
<dbReference type="KEGG" id="celz:E5225_07050"/>
<accession>A0A4P7SII6</accession>
<dbReference type="InterPro" id="IPR050858">
    <property type="entry name" value="Mal-CoA-ACP_Trans/PKS_FabD"/>
</dbReference>
<feature type="region of interest" description="Disordered" evidence="5">
    <location>
        <begin position="310"/>
        <end position="330"/>
    </location>
</feature>
<dbReference type="Gene3D" id="3.30.70.250">
    <property type="entry name" value="Malonyl-CoA ACP transacylase, ACP-binding"/>
    <property type="match status" value="1"/>
</dbReference>
<dbReference type="AlphaFoldDB" id="A0A4P7SII6"/>
<dbReference type="PANTHER" id="PTHR42681">
    <property type="entry name" value="MALONYL-COA-ACYL CARRIER PROTEIN TRANSACYLASE, MITOCHONDRIAL"/>
    <property type="match status" value="1"/>
</dbReference>
<sequence length="330" mass="32508">MLVVACPGQGAQSPGMLAAWLEVDGVADVLARASEVTGTDLVAHGTTSDADTIRDTAVAQPLLVATALASLRAVLDAPVAADLAQAVQGRIDVAAGHSVGELAAAAVAGVLTDDDALSLVAVRGAAMARAAAATPTGMSAVLGGDADEVLARLAALGLVPANVNGGAQVVAAGTLDALAALSAEPPTRARVVPLQVAGAFHTSHMAPAVDELAAAAANVAPREPVVTLLGNADGAVVASGGDALDRIVAQVARPVRWDLCQATLVDLGVTALLEVAPGGVLTGLARRTLPGVETVALKSPADLDAARDLVRRHAGGAQPSRSTTPQESTS</sequence>